<gene>
    <name evidence="2" type="ORF">BT63DRAFT_195187</name>
</gene>
<dbReference type="OrthoDB" id="2687876at2759"/>
<dbReference type="Proteomes" id="UP000799302">
    <property type="component" value="Unassembled WGS sequence"/>
</dbReference>
<reference evidence="2" key="1">
    <citation type="journal article" date="2020" name="Stud. Mycol.">
        <title>101 Dothideomycetes genomes: a test case for predicting lifestyles and emergence of pathogens.</title>
        <authorList>
            <person name="Haridas S."/>
            <person name="Albert R."/>
            <person name="Binder M."/>
            <person name="Bloem J."/>
            <person name="Labutti K."/>
            <person name="Salamov A."/>
            <person name="Andreopoulos B."/>
            <person name="Baker S."/>
            <person name="Barry K."/>
            <person name="Bills G."/>
            <person name="Bluhm B."/>
            <person name="Cannon C."/>
            <person name="Castanera R."/>
            <person name="Culley D."/>
            <person name="Daum C."/>
            <person name="Ezra D."/>
            <person name="Gonzalez J."/>
            <person name="Henrissat B."/>
            <person name="Kuo A."/>
            <person name="Liang C."/>
            <person name="Lipzen A."/>
            <person name="Lutzoni F."/>
            <person name="Magnuson J."/>
            <person name="Mondo S."/>
            <person name="Nolan M."/>
            <person name="Ohm R."/>
            <person name="Pangilinan J."/>
            <person name="Park H.-J."/>
            <person name="Ramirez L."/>
            <person name="Alfaro M."/>
            <person name="Sun H."/>
            <person name="Tritt A."/>
            <person name="Yoshinaga Y."/>
            <person name="Zwiers L.-H."/>
            <person name="Turgeon B."/>
            <person name="Goodwin S."/>
            <person name="Spatafora J."/>
            <person name="Crous P."/>
            <person name="Grigoriev I."/>
        </authorList>
    </citation>
    <scope>NUCLEOTIDE SEQUENCE</scope>
    <source>
        <strain evidence="2">CBS 115976</strain>
    </source>
</reference>
<dbReference type="AlphaFoldDB" id="A0A6A6UJJ3"/>
<dbReference type="PROSITE" id="PS50181">
    <property type="entry name" value="FBOX"/>
    <property type="match status" value="1"/>
</dbReference>
<accession>A0A6A6UJJ3</accession>
<name>A0A6A6UJJ3_9PEZI</name>
<dbReference type="Pfam" id="PF00646">
    <property type="entry name" value="F-box"/>
    <property type="match status" value="1"/>
</dbReference>
<proteinExistence type="predicted"/>
<dbReference type="InterPro" id="IPR001810">
    <property type="entry name" value="F-box_dom"/>
</dbReference>
<dbReference type="SMART" id="SM00256">
    <property type="entry name" value="FBOX"/>
    <property type="match status" value="1"/>
</dbReference>
<dbReference type="InterPro" id="IPR036047">
    <property type="entry name" value="F-box-like_dom_sf"/>
</dbReference>
<evidence type="ECO:0000259" key="1">
    <source>
        <dbReference type="PROSITE" id="PS50181"/>
    </source>
</evidence>
<keyword evidence="3" id="KW-1185">Reference proteome</keyword>
<evidence type="ECO:0000313" key="2">
    <source>
        <dbReference type="EMBL" id="KAF2672409.1"/>
    </source>
</evidence>
<organism evidence="2 3">
    <name type="scientific">Microthyrium microscopicum</name>
    <dbReference type="NCBI Taxonomy" id="703497"/>
    <lineage>
        <taxon>Eukaryota</taxon>
        <taxon>Fungi</taxon>
        <taxon>Dikarya</taxon>
        <taxon>Ascomycota</taxon>
        <taxon>Pezizomycotina</taxon>
        <taxon>Dothideomycetes</taxon>
        <taxon>Dothideomycetes incertae sedis</taxon>
        <taxon>Microthyriales</taxon>
        <taxon>Microthyriaceae</taxon>
        <taxon>Microthyrium</taxon>
    </lineage>
</organism>
<dbReference type="SUPFAM" id="SSF81383">
    <property type="entry name" value="F-box domain"/>
    <property type="match status" value="1"/>
</dbReference>
<feature type="domain" description="F-box" evidence="1">
    <location>
        <begin position="72"/>
        <end position="118"/>
    </location>
</feature>
<dbReference type="EMBL" id="MU004232">
    <property type="protein sequence ID" value="KAF2672409.1"/>
    <property type="molecule type" value="Genomic_DNA"/>
</dbReference>
<sequence length="372" mass="42649">MSQEAPPPKRRITGYHSEAPYSFNDSQVDDIVRVCSYHRRDHDYSVIWFHPSTHTPVGNLCDCKPRESNFTLGTIEKLPVELIQQIVLGLDIESLFRFRQTCSRARELIDNLHEYRAITSHALNTFLALLRTESASQVSLLRFYQLLCFNECAFCPSFGNFVHLLRWCRCCYDCLILSGYVTALPSNLQNIPIRSLPYLETLPGLYSTNLLEENPYTERTLLATPENIATAYQQQNAEEDVIGGRLEWPKEKRVWRFMACCAILSFDPKTNKVESGISCSGCELAFDEGHFSDDKDQDEEELAQEVVGYCNKVYSTTSYLEHFAWCHHAQALWIASSSESVRPANLPQMCQDGGFLRARDQDFWVSAVPYKF</sequence>
<protein>
    <recommendedName>
        <fullName evidence="1">F-box domain-containing protein</fullName>
    </recommendedName>
</protein>
<evidence type="ECO:0000313" key="3">
    <source>
        <dbReference type="Proteomes" id="UP000799302"/>
    </source>
</evidence>